<protein>
    <recommendedName>
        <fullName evidence="2">Peptidase A2 domain-containing protein</fullName>
    </recommendedName>
</protein>
<dbReference type="Gene3D" id="2.40.70.10">
    <property type="entry name" value="Acid Proteases"/>
    <property type="match status" value="1"/>
</dbReference>
<dbReference type="InterPro" id="IPR001969">
    <property type="entry name" value="Aspartic_peptidase_AS"/>
</dbReference>
<dbReference type="PROSITE" id="PS50175">
    <property type="entry name" value="ASP_PROT_RETROV"/>
    <property type="match status" value="1"/>
</dbReference>
<dbReference type="GO" id="GO:0004190">
    <property type="term" value="F:aspartic-type endopeptidase activity"/>
    <property type="evidence" value="ECO:0007669"/>
    <property type="project" value="InterPro"/>
</dbReference>
<dbReference type="GO" id="GO:0006508">
    <property type="term" value="P:proteolysis"/>
    <property type="evidence" value="ECO:0007669"/>
    <property type="project" value="InterPro"/>
</dbReference>
<dbReference type="STRING" id="1817893.AUJ66_02045"/>
<gene>
    <name evidence="3" type="ORF">AUJ66_02045</name>
</gene>
<dbReference type="Proteomes" id="UP000182278">
    <property type="component" value="Unassembled WGS sequence"/>
</dbReference>
<keyword evidence="1" id="KW-0378">Hydrolase</keyword>
<proteinExistence type="predicted"/>
<dbReference type="PROSITE" id="PS00141">
    <property type="entry name" value="ASP_PROTEASE"/>
    <property type="match status" value="1"/>
</dbReference>
<dbReference type="InterPro" id="IPR021109">
    <property type="entry name" value="Peptidase_aspartic_dom_sf"/>
</dbReference>
<evidence type="ECO:0000256" key="1">
    <source>
        <dbReference type="ARBA" id="ARBA00022801"/>
    </source>
</evidence>
<dbReference type="InterPro" id="IPR001995">
    <property type="entry name" value="Peptidase_A2_cat"/>
</dbReference>
<evidence type="ECO:0000313" key="3">
    <source>
        <dbReference type="EMBL" id="OIN97878.1"/>
    </source>
</evidence>
<organism evidence="3 4">
    <name type="scientific">Candidatus Desantisbacteria bacterium CG1_02_38_46</name>
    <dbReference type="NCBI Taxonomy" id="1817893"/>
    <lineage>
        <taxon>Bacteria</taxon>
        <taxon>Candidatus Desantisiibacteriota</taxon>
    </lineage>
</organism>
<evidence type="ECO:0000313" key="4">
    <source>
        <dbReference type="Proteomes" id="UP000182278"/>
    </source>
</evidence>
<name>A0A1J4SIK0_9BACT</name>
<dbReference type="EMBL" id="MNUO01000032">
    <property type="protein sequence ID" value="OIN97878.1"/>
    <property type="molecule type" value="Genomic_DNA"/>
</dbReference>
<evidence type="ECO:0000259" key="2">
    <source>
        <dbReference type="PROSITE" id="PS50175"/>
    </source>
</evidence>
<dbReference type="AlphaFoldDB" id="A0A1J4SIK0"/>
<comment type="caution">
    <text evidence="3">The sequence shown here is derived from an EMBL/GenBank/DDBJ whole genome shotgun (WGS) entry which is preliminary data.</text>
</comment>
<reference evidence="3 4" key="1">
    <citation type="journal article" date="2016" name="Environ. Microbiol.">
        <title>Genomic resolution of a cold subsurface aquifer community provides metabolic insights for novel microbes adapted to high CO concentrations.</title>
        <authorList>
            <person name="Probst A.J."/>
            <person name="Castelle C.J."/>
            <person name="Singh A."/>
            <person name="Brown C.T."/>
            <person name="Anantharaman K."/>
            <person name="Sharon I."/>
            <person name="Hug L.A."/>
            <person name="Burstein D."/>
            <person name="Emerson J.B."/>
            <person name="Thomas B.C."/>
            <person name="Banfield J.F."/>
        </authorList>
    </citation>
    <scope>NUCLEOTIDE SEQUENCE [LARGE SCALE GENOMIC DNA]</scope>
    <source>
        <strain evidence="3">CG1_02_38_46</strain>
    </source>
</reference>
<feature type="domain" description="Peptidase A2" evidence="2">
    <location>
        <begin position="45"/>
        <end position="128"/>
    </location>
</feature>
<sequence length="147" mass="15938">MPSFITRSPHLITNGPIIAVRIVLDAYTRKSLEQASKPIPAPITFSALIDTGASITYISPRVSSQFNLVPRGVSQILTGGSPVLSNLYDIGIDIGVHFRRNIIFDPIRVAEAPLVGQTNIDCLLGRDILSMGVFIYIGYDGSFSFSI</sequence>
<accession>A0A1J4SIK0</accession>
<dbReference type="SUPFAM" id="SSF50630">
    <property type="entry name" value="Acid proteases"/>
    <property type="match status" value="1"/>
</dbReference>